<dbReference type="InterPro" id="IPR005122">
    <property type="entry name" value="Uracil-DNA_glycosylase-like"/>
</dbReference>
<dbReference type="PANTHER" id="PTHR12159:SF9">
    <property type="entry name" value="G_T MISMATCH-SPECIFIC THYMINE DNA GLYCOSYLASE"/>
    <property type="match status" value="1"/>
</dbReference>
<evidence type="ECO:0000256" key="3">
    <source>
        <dbReference type="ARBA" id="ARBA00023204"/>
    </source>
</evidence>
<feature type="domain" description="Uracil-DNA glycosylase-like" evidence="4">
    <location>
        <begin position="86"/>
        <end position="230"/>
    </location>
</feature>
<dbReference type="CDD" id="cd10028">
    <property type="entry name" value="UDG-F2_TDG_MUG"/>
    <property type="match status" value="1"/>
</dbReference>
<dbReference type="EMBL" id="UINC01001381">
    <property type="protein sequence ID" value="SUZ79276.1"/>
    <property type="molecule type" value="Genomic_DNA"/>
</dbReference>
<accession>A0A381QIX6</accession>
<evidence type="ECO:0000256" key="1">
    <source>
        <dbReference type="ARBA" id="ARBA00022763"/>
    </source>
</evidence>
<reference evidence="5" key="1">
    <citation type="submission" date="2018-05" db="EMBL/GenBank/DDBJ databases">
        <authorList>
            <person name="Lanie J.A."/>
            <person name="Ng W.-L."/>
            <person name="Kazmierczak K.M."/>
            <person name="Andrzejewski T.M."/>
            <person name="Davidsen T.M."/>
            <person name="Wayne K.J."/>
            <person name="Tettelin H."/>
            <person name="Glass J.I."/>
            <person name="Rusch D."/>
            <person name="Podicherti R."/>
            <person name="Tsui H.-C.T."/>
            <person name="Winkler M.E."/>
        </authorList>
    </citation>
    <scope>NUCLEOTIDE SEQUENCE</scope>
</reference>
<keyword evidence="2" id="KW-0378">Hydrolase</keyword>
<dbReference type="GO" id="GO:0008263">
    <property type="term" value="F:pyrimidine-specific mismatch base pair DNA N-glycosylase activity"/>
    <property type="evidence" value="ECO:0007669"/>
    <property type="project" value="TreeGrafter"/>
</dbReference>
<keyword evidence="3" id="KW-0234">DNA repair</keyword>
<evidence type="ECO:0000256" key="2">
    <source>
        <dbReference type="ARBA" id="ARBA00022801"/>
    </source>
</evidence>
<dbReference type="Pfam" id="PF03167">
    <property type="entry name" value="UDG"/>
    <property type="match status" value="1"/>
</dbReference>
<feature type="non-terminal residue" evidence="5">
    <location>
        <position position="1"/>
    </location>
</feature>
<evidence type="ECO:0000313" key="5">
    <source>
        <dbReference type="EMBL" id="SUZ79276.1"/>
    </source>
</evidence>
<proteinExistence type="predicted"/>
<evidence type="ECO:0000259" key="4">
    <source>
        <dbReference type="Pfam" id="PF03167"/>
    </source>
</evidence>
<dbReference type="AlphaFoldDB" id="A0A381QIX6"/>
<keyword evidence="1" id="KW-0227">DNA damage</keyword>
<dbReference type="SUPFAM" id="SSF52141">
    <property type="entry name" value="Uracil-DNA glycosylase-like"/>
    <property type="match status" value="1"/>
</dbReference>
<dbReference type="InterPro" id="IPR015637">
    <property type="entry name" value="MUG/TDG"/>
</dbReference>
<dbReference type="GO" id="GO:0006285">
    <property type="term" value="P:base-excision repair, AP site formation"/>
    <property type="evidence" value="ECO:0007669"/>
    <property type="project" value="InterPro"/>
</dbReference>
<dbReference type="Gene3D" id="3.40.470.10">
    <property type="entry name" value="Uracil-DNA glycosylase-like domain"/>
    <property type="match status" value="1"/>
</dbReference>
<dbReference type="PANTHER" id="PTHR12159">
    <property type="entry name" value="G/T AND G/U MISMATCH-SPECIFIC DNA GLYCOSYLASE"/>
    <property type="match status" value="1"/>
</dbReference>
<sequence length="247" mass="26779">VTPTARPVDVGSGRPTTDLPLLLADLHLAHLPGDVVGIRLDPVPDVGWTLERAGDLLVGAGFVPDTVRWWDTARVEAVATRIRSLPDTVAPDLRLLVVGLNPSPTSADTAIGYCRGGNRFWPAVLEAGLASVDRDPRHALHRHGLGMTDLVRRTTSRADEVDSGEYRAGAERVERLVAWLRPRAVCFVGLGGWRTVVDRQAIAGVQDRTFGGRPVYLMPHTSGLNAHSRLTDLVEHLREAGRLANRG</sequence>
<organism evidence="5">
    <name type="scientific">marine metagenome</name>
    <dbReference type="NCBI Taxonomy" id="408172"/>
    <lineage>
        <taxon>unclassified sequences</taxon>
        <taxon>metagenomes</taxon>
        <taxon>ecological metagenomes</taxon>
    </lineage>
</organism>
<dbReference type="InterPro" id="IPR036895">
    <property type="entry name" value="Uracil-DNA_glycosylase-like_sf"/>
</dbReference>
<protein>
    <recommendedName>
        <fullName evidence="4">Uracil-DNA glycosylase-like domain-containing protein</fullName>
    </recommendedName>
</protein>
<name>A0A381QIX6_9ZZZZ</name>
<dbReference type="GO" id="GO:0004844">
    <property type="term" value="F:uracil DNA N-glycosylase activity"/>
    <property type="evidence" value="ECO:0007669"/>
    <property type="project" value="TreeGrafter"/>
</dbReference>
<gene>
    <name evidence="5" type="ORF">METZ01_LOCUS32130</name>
</gene>